<name>A0ABZ0B7N0_9SPHN</name>
<evidence type="ECO:0000313" key="1">
    <source>
        <dbReference type="EMBL" id="WNO53295.1"/>
    </source>
</evidence>
<organism evidence="1 2">
    <name type="scientific">Stakelama saccharophila</name>
    <dbReference type="NCBI Taxonomy" id="3075605"/>
    <lineage>
        <taxon>Bacteria</taxon>
        <taxon>Pseudomonadati</taxon>
        <taxon>Pseudomonadota</taxon>
        <taxon>Alphaproteobacteria</taxon>
        <taxon>Sphingomonadales</taxon>
        <taxon>Sphingomonadaceae</taxon>
        <taxon>Stakelama</taxon>
    </lineage>
</organism>
<evidence type="ECO:0000313" key="2">
    <source>
        <dbReference type="Proteomes" id="UP001302249"/>
    </source>
</evidence>
<gene>
    <name evidence="1" type="ORF">RPR59_12705</name>
</gene>
<dbReference type="Proteomes" id="UP001302249">
    <property type="component" value="Chromosome"/>
</dbReference>
<reference evidence="1 2" key="1">
    <citation type="submission" date="2023-09" db="EMBL/GenBank/DDBJ databases">
        <authorList>
            <person name="Rey-Velasco X."/>
        </authorList>
    </citation>
    <scope>NUCLEOTIDE SEQUENCE [LARGE SCALE GENOMIC DNA]</scope>
    <source>
        <strain evidence="1 2">W311</strain>
    </source>
</reference>
<dbReference type="EMBL" id="CP135076">
    <property type="protein sequence ID" value="WNO53295.1"/>
    <property type="molecule type" value="Genomic_DNA"/>
</dbReference>
<protein>
    <submittedName>
        <fullName evidence="1">Uncharacterized protein</fullName>
    </submittedName>
</protein>
<dbReference type="RefSeq" id="WP_313914614.1">
    <property type="nucleotide sequence ID" value="NZ_CP135076.1"/>
</dbReference>
<keyword evidence="2" id="KW-1185">Reference proteome</keyword>
<sequence length="104" mass="11109">MSRGPDASTLLQRSLLRSAQGKGLSVGIMVADETQWASATFTGARHTIWLRAPDDESVESWLAALPDAELPVRGHLVADLVLIGRRSCAGEIVAGIEALTVEDR</sequence>
<accession>A0ABZ0B7N0</accession>
<proteinExistence type="predicted"/>